<keyword evidence="1" id="KW-0812">Transmembrane</keyword>
<evidence type="ECO:0000313" key="3">
    <source>
        <dbReference type="Proteomes" id="UP001142055"/>
    </source>
</evidence>
<feature type="transmembrane region" description="Helical" evidence="1">
    <location>
        <begin position="418"/>
        <end position="439"/>
    </location>
</feature>
<feature type="transmembrane region" description="Helical" evidence="1">
    <location>
        <begin position="258"/>
        <end position="276"/>
    </location>
</feature>
<keyword evidence="3" id="KW-1185">Reference proteome</keyword>
<dbReference type="AlphaFoldDB" id="A0A9Q0RQX0"/>
<evidence type="ECO:0000313" key="2">
    <source>
        <dbReference type="EMBL" id="KAJ6224933.1"/>
    </source>
</evidence>
<dbReference type="OMA" id="FWPQWLI"/>
<feature type="transmembrane region" description="Helical" evidence="1">
    <location>
        <begin position="451"/>
        <end position="471"/>
    </location>
</feature>
<organism evidence="2 3">
    <name type="scientific">Blomia tropicalis</name>
    <name type="common">Mite</name>
    <dbReference type="NCBI Taxonomy" id="40697"/>
    <lineage>
        <taxon>Eukaryota</taxon>
        <taxon>Metazoa</taxon>
        <taxon>Ecdysozoa</taxon>
        <taxon>Arthropoda</taxon>
        <taxon>Chelicerata</taxon>
        <taxon>Arachnida</taxon>
        <taxon>Acari</taxon>
        <taxon>Acariformes</taxon>
        <taxon>Sarcoptiformes</taxon>
        <taxon>Astigmata</taxon>
        <taxon>Glycyphagoidea</taxon>
        <taxon>Echimyopodidae</taxon>
        <taxon>Blomia</taxon>
    </lineage>
</organism>
<accession>A0A9Q0RQX0</accession>
<gene>
    <name evidence="2" type="ORF">RDWZM_003478</name>
</gene>
<sequence length="584" mass="67208">MENLDTANLMIINESQENLFFFRQFVECFKCPLIQTASLYPNTSNVVNLKTFYNQKYAIVDRNESYLLNQIENISCSNYCSSDCLPSLITSLADQGKYRLTIHQFGNCSWDIIEYGQNDWLQFLITITIYFAIICTSHFGIGRYFYSRNQNRSNVPNDNNIITGSIENEYELALCFQRNRYNSIDTFRGLTILLMIFVNYGAGQYHWLQHAPWDGLHLADLVFPFFIFIMGATIAVGFKNISRRPVSKDMIKEKLIKICIRSAKLFLLGLVINSIGSSDITTIRIPGVLQRFALSYGIVASVHLLSIVANKWYLSTNLFLQKIFPLWMEYSLAIIMIFIYSYFTFYWEFDPGCPIGYIGPGGLYDNGSHPFCVGGSAHKIDELIFTSKHCYKGYFGSILYDPDPRIYNPRLWHDPEGLLGTSTSIVLTLIGFQVGHILAYNHEPWARVRKWSLLVIILAISTILNVFVYMIPINKNLWSISFVTATGCLATILFASFYLVIDNQNQYLYWPEGWPFNYAGQNSIFLYMGHEIVHDMLPFTLTFPTDHFRFLSGHIPFLMSNLIGTTVWLLISIHLAKKHFFLTV</sequence>
<protein>
    <recommendedName>
        <fullName evidence="4">Heparan-alpha-glucosaminide N-acetyltransferase</fullName>
    </recommendedName>
</protein>
<dbReference type="PANTHER" id="PTHR31061">
    <property type="entry name" value="LD22376P"/>
    <property type="match status" value="1"/>
</dbReference>
<dbReference type="EMBL" id="JAPWDV010000001">
    <property type="protein sequence ID" value="KAJ6224933.1"/>
    <property type="molecule type" value="Genomic_DNA"/>
</dbReference>
<feature type="transmembrane region" description="Helical" evidence="1">
    <location>
        <begin position="557"/>
        <end position="576"/>
    </location>
</feature>
<dbReference type="PANTHER" id="PTHR31061:SF24">
    <property type="entry name" value="LD22376P"/>
    <property type="match status" value="1"/>
</dbReference>
<proteinExistence type="predicted"/>
<keyword evidence="1" id="KW-1133">Transmembrane helix</keyword>
<evidence type="ECO:0008006" key="4">
    <source>
        <dbReference type="Google" id="ProtNLM"/>
    </source>
</evidence>
<dbReference type="Proteomes" id="UP001142055">
    <property type="component" value="Chromosome 1"/>
</dbReference>
<evidence type="ECO:0000256" key="1">
    <source>
        <dbReference type="SAM" id="Phobius"/>
    </source>
</evidence>
<feature type="transmembrane region" description="Helical" evidence="1">
    <location>
        <begin position="326"/>
        <end position="347"/>
    </location>
</feature>
<name>A0A9Q0RQX0_BLOTA</name>
<feature type="transmembrane region" description="Helical" evidence="1">
    <location>
        <begin position="219"/>
        <end position="238"/>
    </location>
</feature>
<comment type="caution">
    <text evidence="2">The sequence shown here is derived from an EMBL/GenBank/DDBJ whole genome shotgun (WGS) entry which is preliminary data.</text>
</comment>
<feature type="transmembrane region" description="Helical" evidence="1">
    <location>
        <begin position="120"/>
        <end position="146"/>
    </location>
</feature>
<feature type="transmembrane region" description="Helical" evidence="1">
    <location>
        <begin position="187"/>
        <end position="207"/>
    </location>
</feature>
<feature type="transmembrane region" description="Helical" evidence="1">
    <location>
        <begin position="477"/>
        <end position="501"/>
    </location>
</feature>
<keyword evidence="1" id="KW-0472">Membrane</keyword>
<reference evidence="2" key="1">
    <citation type="submission" date="2022-12" db="EMBL/GenBank/DDBJ databases">
        <title>Genome assemblies of Blomia tropicalis.</title>
        <authorList>
            <person name="Cui Y."/>
        </authorList>
    </citation>
    <scope>NUCLEOTIDE SEQUENCE</scope>
    <source>
        <tissue evidence="2">Adult mites</tissue>
    </source>
</reference>
<feature type="transmembrane region" description="Helical" evidence="1">
    <location>
        <begin position="296"/>
        <end position="314"/>
    </location>
</feature>